<name>A0AAV7H4J9_DENCH</name>
<evidence type="ECO:0000256" key="1">
    <source>
        <dbReference type="SAM" id="MobiDB-lite"/>
    </source>
</evidence>
<evidence type="ECO:0000313" key="3">
    <source>
        <dbReference type="Proteomes" id="UP000775213"/>
    </source>
</evidence>
<keyword evidence="3" id="KW-1185">Reference proteome</keyword>
<feature type="region of interest" description="Disordered" evidence="1">
    <location>
        <begin position="93"/>
        <end position="126"/>
    </location>
</feature>
<sequence>MASIAISAEALTTLERTKASSMRVPSLLISTNKLRPSKPFPLRTKPDIRAVQTKTDLSGILQKSSNASAIHPLAAYPETMAVKETKLFNSMESKTQRASFGSPHLEYMSTSEDLTISSEEKVETRT</sequence>
<feature type="compositionally biased region" description="Polar residues" evidence="1">
    <location>
        <begin position="108"/>
        <end position="117"/>
    </location>
</feature>
<dbReference type="Proteomes" id="UP000775213">
    <property type="component" value="Unassembled WGS sequence"/>
</dbReference>
<protein>
    <submittedName>
        <fullName evidence="2">Uncharacterized protein</fullName>
    </submittedName>
</protein>
<reference evidence="2 3" key="1">
    <citation type="journal article" date="2021" name="Hortic Res">
        <title>Chromosome-scale assembly of the Dendrobium chrysotoxum genome enhances the understanding of orchid evolution.</title>
        <authorList>
            <person name="Zhang Y."/>
            <person name="Zhang G.Q."/>
            <person name="Zhang D."/>
            <person name="Liu X.D."/>
            <person name="Xu X.Y."/>
            <person name="Sun W.H."/>
            <person name="Yu X."/>
            <person name="Zhu X."/>
            <person name="Wang Z.W."/>
            <person name="Zhao X."/>
            <person name="Zhong W.Y."/>
            <person name="Chen H."/>
            <person name="Yin W.L."/>
            <person name="Huang T."/>
            <person name="Niu S.C."/>
            <person name="Liu Z.J."/>
        </authorList>
    </citation>
    <scope>NUCLEOTIDE SEQUENCE [LARGE SCALE GENOMIC DNA]</scope>
    <source>
        <strain evidence="2">Lindl</strain>
    </source>
</reference>
<comment type="caution">
    <text evidence="2">The sequence shown here is derived from an EMBL/GenBank/DDBJ whole genome shotgun (WGS) entry which is preliminary data.</text>
</comment>
<dbReference type="EMBL" id="JAGFBR010000009">
    <property type="protein sequence ID" value="KAH0462443.1"/>
    <property type="molecule type" value="Genomic_DNA"/>
</dbReference>
<organism evidence="2 3">
    <name type="scientific">Dendrobium chrysotoxum</name>
    <name type="common">Orchid</name>
    <dbReference type="NCBI Taxonomy" id="161865"/>
    <lineage>
        <taxon>Eukaryota</taxon>
        <taxon>Viridiplantae</taxon>
        <taxon>Streptophyta</taxon>
        <taxon>Embryophyta</taxon>
        <taxon>Tracheophyta</taxon>
        <taxon>Spermatophyta</taxon>
        <taxon>Magnoliopsida</taxon>
        <taxon>Liliopsida</taxon>
        <taxon>Asparagales</taxon>
        <taxon>Orchidaceae</taxon>
        <taxon>Epidendroideae</taxon>
        <taxon>Malaxideae</taxon>
        <taxon>Dendrobiinae</taxon>
        <taxon>Dendrobium</taxon>
    </lineage>
</organism>
<accession>A0AAV7H4J9</accession>
<dbReference type="AlphaFoldDB" id="A0AAV7H4J9"/>
<gene>
    <name evidence="2" type="ORF">IEQ34_010018</name>
</gene>
<evidence type="ECO:0000313" key="2">
    <source>
        <dbReference type="EMBL" id="KAH0462443.1"/>
    </source>
</evidence>
<proteinExistence type="predicted"/>